<evidence type="ECO:0000313" key="3">
    <source>
        <dbReference type="Proteomes" id="UP000287830"/>
    </source>
</evidence>
<dbReference type="Gene3D" id="1.10.260.40">
    <property type="entry name" value="lambda repressor-like DNA-binding domains"/>
    <property type="match status" value="1"/>
</dbReference>
<dbReference type="SUPFAM" id="SSF47413">
    <property type="entry name" value="lambda repressor-like DNA-binding domains"/>
    <property type="match status" value="1"/>
</dbReference>
<dbReference type="InterPro" id="IPR010982">
    <property type="entry name" value="Lambda_DNA-bd_dom_sf"/>
</dbReference>
<proteinExistence type="predicted"/>
<feature type="domain" description="HTH cro/C1-type" evidence="1">
    <location>
        <begin position="41"/>
        <end position="94"/>
    </location>
</feature>
<accession>A0A7U9KXT0</accession>
<comment type="caution">
    <text evidence="2">The sequence shown here is derived from an EMBL/GenBank/DDBJ whole genome shotgun (WGS) entry which is preliminary data.</text>
</comment>
<dbReference type="AlphaFoldDB" id="A0A7U9KXT0"/>
<gene>
    <name evidence="2" type="ORF">OEIGOIKO_05144</name>
</gene>
<dbReference type="CDD" id="cd00093">
    <property type="entry name" value="HTH_XRE"/>
    <property type="match status" value="1"/>
</dbReference>
<dbReference type="PROSITE" id="PS50943">
    <property type="entry name" value="HTH_CROC1"/>
    <property type="match status" value="1"/>
</dbReference>
<dbReference type="InterPro" id="IPR001387">
    <property type="entry name" value="Cro/C1-type_HTH"/>
</dbReference>
<dbReference type="EMBL" id="BHZC01000001">
    <property type="protein sequence ID" value="GCD37354.1"/>
    <property type="molecule type" value="Genomic_DNA"/>
</dbReference>
<reference evidence="2 3" key="1">
    <citation type="submission" date="2018-11" db="EMBL/GenBank/DDBJ databases">
        <title>Whole genome sequence of Streptomyces chrestomyceticus NBRC 13444(T).</title>
        <authorList>
            <person name="Komaki H."/>
            <person name="Tamura T."/>
        </authorList>
    </citation>
    <scope>NUCLEOTIDE SEQUENCE [LARGE SCALE GENOMIC DNA]</scope>
    <source>
        <strain evidence="2 3">NBRC 13444</strain>
    </source>
</reference>
<dbReference type="Proteomes" id="UP000287830">
    <property type="component" value="Unassembled WGS sequence"/>
</dbReference>
<evidence type="ECO:0000313" key="2">
    <source>
        <dbReference type="EMBL" id="GCD37354.1"/>
    </source>
</evidence>
<evidence type="ECO:0000259" key="1">
    <source>
        <dbReference type="PROSITE" id="PS50943"/>
    </source>
</evidence>
<name>A0A7U9KXT0_9ACTN</name>
<organism evidence="2 3">
    <name type="scientific">Streptomyces chrestomyceticus JCM 4735</name>
    <dbReference type="NCBI Taxonomy" id="1306181"/>
    <lineage>
        <taxon>Bacteria</taxon>
        <taxon>Bacillati</taxon>
        <taxon>Actinomycetota</taxon>
        <taxon>Actinomycetes</taxon>
        <taxon>Kitasatosporales</taxon>
        <taxon>Streptomycetaceae</taxon>
        <taxon>Streptomyces</taxon>
    </lineage>
</organism>
<dbReference type="GO" id="GO:0003677">
    <property type="term" value="F:DNA binding"/>
    <property type="evidence" value="ECO:0007669"/>
    <property type="project" value="InterPro"/>
</dbReference>
<sequence>MWPMLAVFAGQHIDTARHLRTSSGHQVVLAVYAVGMVNERLRRAMHRAGLDIASLADASEVSTKTVERWLSGKVPYPRTRYRVAAILQEDESYLWPEAVNGSSLAGAEMVATYPRRSDVPRHLWMELLRSSERDIDLLAFAGLFLTEEHPDWLPTLAEKARGGARVRILLGDPAGTQLASRDREYRIGGGVSGRVSSVLNYYGRLAPDTVQIRLHDTPLYNSIYRFDDEMIVNVHAYGVLAAFTPVMHLRRIDGSYFSTYVESYERVWASARPADDALESP</sequence>
<protein>
    <submittedName>
        <fullName evidence="2">Transcriptional regulator</fullName>
    </submittedName>
</protein>